<dbReference type="EMBL" id="JASPKY010000507">
    <property type="protein sequence ID" value="KAK9694617.1"/>
    <property type="molecule type" value="Genomic_DNA"/>
</dbReference>
<dbReference type="AlphaFoldDB" id="A0AAW1IXG0"/>
<gene>
    <name evidence="1" type="ORF">QE152_g33416</name>
</gene>
<name>A0AAW1IXG0_POPJA</name>
<reference evidence="1 2" key="1">
    <citation type="journal article" date="2024" name="BMC Genomics">
        <title>De novo assembly and annotation of Popillia japonica's genome with initial clues to its potential as an invasive pest.</title>
        <authorList>
            <person name="Cucini C."/>
            <person name="Boschi S."/>
            <person name="Funari R."/>
            <person name="Cardaioli E."/>
            <person name="Iannotti N."/>
            <person name="Marturano G."/>
            <person name="Paoli F."/>
            <person name="Bruttini M."/>
            <person name="Carapelli A."/>
            <person name="Frati F."/>
            <person name="Nardi F."/>
        </authorList>
    </citation>
    <scope>NUCLEOTIDE SEQUENCE [LARGE SCALE GENOMIC DNA]</scope>
    <source>
        <strain evidence="1">DMR45628</strain>
    </source>
</reference>
<sequence length="84" mass="9691">MLADQVVASGRFGAVQVWDGFRRTAYTTIGNELMPETLVPTMMESRLNWVSVRAMIKDIMTRKDTEDRAKQNQPQARAHGYWFI</sequence>
<comment type="caution">
    <text evidence="1">The sequence shown here is derived from an EMBL/GenBank/DDBJ whole genome shotgun (WGS) entry which is preliminary data.</text>
</comment>
<proteinExistence type="predicted"/>
<dbReference type="Proteomes" id="UP001458880">
    <property type="component" value="Unassembled WGS sequence"/>
</dbReference>
<organism evidence="1 2">
    <name type="scientific">Popillia japonica</name>
    <name type="common">Japanese beetle</name>
    <dbReference type="NCBI Taxonomy" id="7064"/>
    <lineage>
        <taxon>Eukaryota</taxon>
        <taxon>Metazoa</taxon>
        <taxon>Ecdysozoa</taxon>
        <taxon>Arthropoda</taxon>
        <taxon>Hexapoda</taxon>
        <taxon>Insecta</taxon>
        <taxon>Pterygota</taxon>
        <taxon>Neoptera</taxon>
        <taxon>Endopterygota</taxon>
        <taxon>Coleoptera</taxon>
        <taxon>Polyphaga</taxon>
        <taxon>Scarabaeiformia</taxon>
        <taxon>Scarabaeidae</taxon>
        <taxon>Rutelinae</taxon>
        <taxon>Popillia</taxon>
    </lineage>
</organism>
<keyword evidence="2" id="KW-1185">Reference proteome</keyword>
<evidence type="ECO:0000313" key="2">
    <source>
        <dbReference type="Proteomes" id="UP001458880"/>
    </source>
</evidence>
<evidence type="ECO:0000313" key="1">
    <source>
        <dbReference type="EMBL" id="KAK9694617.1"/>
    </source>
</evidence>
<protein>
    <submittedName>
        <fullName evidence="1">Uncharacterized protein</fullName>
    </submittedName>
</protein>
<accession>A0AAW1IXG0</accession>